<dbReference type="Proteomes" id="UP000789366">
    <property type="component" value="Unassembled WGS sequence"/>
</dbReference>
<comment type="caution">
    <text evidence="1">The sequence shown here is derived from an EMBL/GenBank/DDBJ whole genome shotgun (WGS) entry which is preliminary data.</text>
</comment>
<organism evidence="1 2">
    <name type="scientific">Cetraspora pellucida</name>
    <dbReference type="NCBI Taxonomy" id="1433469"/>
    <lineage>
        <taxon>Eukaryota</taxon>
        <taxon>Fungi</taxon>
        <taxon>Fungi incertae sedis</taxon>
        <taxon>Mucoromycota</taxon>
        <taxon>Glomeromycotina</taxon>
        <taxon>Glomeromycetes</taxon>
        <taxon>Diversisporales</taxon>
        <taxon>Gigasporaceae</taxon>
        <taxon>Cetraspora</taxon>
    </lineage>
</organism>
<dbReference type="EMBL" id="CAJVPW010004115">
    <property type="protein sequence ID" value="CAG8535195.1"/>
    <property type="molecule type" value="Genomic_DNA"/>
</dbReference>
<proteinExistence type="predicted"/>
<evidence type="ECO:0000313" key="2">
    <source>
        <dbReference type="Proteomes" id="UP000789366"/>
    </source>
</evidence>
<accession>A0ACA9LKM0</accession>
<name>A0ACA9LKM0_9GLOM</name>
<evidence type="ECO:0000313" key="1">
    <source>
        <dbReference type="EMBL" id="CAG8535195.1"/>
    </source>
</evidence>
<keyword evidence="2" id="KW-1185">Reference proteome</keyword>
<reference evidence="1" key="1">
    <citation type="submission" date="2021-06" db="EMBL/GenBank/DDBJ databases">
        <authorList>
            <person name="Kallberg Y."/>
            <person name="Tangrot J."/>
            <person name="Rosling A."/>
        </authorList>
    </citation>
    <scope>NUCLEOTIDE SEQUENCE</scope>
    <source>
        <strain evidence="1">28 12/20/2015</strain>
    </source>
</reference>
<protein>
    <submittedName>
        <fullName evidence="1">6576_t:CDS:1</fullName>
    </submittedName>
</protein>
<gene>
    <name evidence="1" type="ORF">SPELUC_LOCUS4546</name>
</gene>
<sequence length="79" mass="8976">MVNDLSYNSWSNSKQLRRKPFQKASKKKYAIPVQAAIPEDLATAITQARHWEIGKAMATPEKDDVNDITKQLAQLYINS</sequence>
<feature type="non-terminal residue" evidence="1">
    <location>
        <position position="79"/>
    </location>
</feature>